<dbReference type="PANTHER" id="PTHR23113">
    <property type="entry name" value="GUANINE NUCLEOTIDE EXCHANGE FACTOR"/>
    <property type="match status" value="1"/>
</dbReference>
<feature type="region of interest" description="Disordered" evidence="4">
    <location>
        <begin position="89"/>
        <end position="116"/>
    </location>
</feature>
<evidence type="ECO:0000259" key="6">
    <source>
        <dbReference type="PROSITE" id="PS50212"/>
    </source>
</evidence>
<evidence type="ECO:0000256" key="1">
    <source>
        <dbReference type="ARBA" id="ARBA00022658"/>
    </source>
</evidence>
<dbReference type="InterPro" id="IPR000651">
    <property type="entry name" value="Ras-like_Gua-exchang_fac_N"/>
</dbReference>
<dbReference type="InterPro" id="IPR023578">
    <property type="entry name" value="Ras_GEF_dom_sf"/>
</dbReference>
<feature type="domain" description="N-terminal Ras-GEF" evidence="6">
    <location>
        <begin position="663"/>
        <end position="805"/>
    </location>
</feature>
<accession>A0AAW2ZNQ0</accession>
<dbReference type="InterPro" id="IPR008937">
    <property type="entry name" value="Ras-like_GEF"/>
</dbReference>
<keyword evidence="1 2" id="KW-0344">Guanine-nucleotide releasing factor</keyword>
<feature type="compositionally biased region" description="Basic and acidic residues" evidence="4">
    <location>
        <begin position="244"/>
        <end position="261"/>
    </location>
</feature>
<organism evidence="8 9">
    <name type="scientific">Acrasis kona</name>
    <dbReference type="NCBI Taxonomy" id="1008807"/>
    <lineage>
        <taxon>Eukaryota</taxon>
        <taxon>Discoba</taxon>
        <taxon>Heterolobosea</taxon>
        <taxon>Tetramitia</taxon>
        <taxon>Eutetramitia</taxon>
        <taxon>Acrasidae</taxon>
        <taxon>Acrasis</taxon>
    </lineage>
</organism>
<feature type="compositionally biased region" description="Polar residues" evidence="4">
    <location>
        <begin position="165"/>
        <end position="178"/>
    </location>
</feature>
<evidence type="ECO:0000256" key="3">
    <source>
        <dbReference type="SAM" id="Coils"/>
    </source>
</evidence>
<dbReference type="Pfam" id="PF00617">
    <property type="entry name" value="RasGEF"/>
    <property type="match status" value="1"/>
</dbReference>
<name>A0AAW2ZNQ0_9EUKA</name>
<dbReference type="EMBL" id="JAOPGA020000951">
    <property type="protein sequence ID" value="KAL0483390.1"/>
    <property type="molecule type" value="Genomic_DNA"/>
</dbReference>
<comment type="caution">
    <text evidence="8">The sequence shown here is derived from an EMBL/GenBank/DDBJ whole genome shotgun (WGS) entry which is preliminary data.</text>
</comment>
<reference evidence="8 9" key="1">
    <citation type="submission" date="2024-03" db="EMBL/GenBank/DDBJ databases">
        <title>The Acrasis kona genome and developmental transcriptomes reveal deep origins of eukaryotic multicellular pathways.</title>
        <authorList>
            <person name="Sheikh S."/>
            <person name="Fu C.-J."/>
            <person name="Brown M.W."/>
            <person name="Baldauf S.L."/>
        </authorList>
    </citation>
    <scope>NUCLEOTIDE SEQUENCE [LARGE SCALE GENOMIC DNA]</scope>
    <source>
        <strain evidence="8 9">ATCC MYA-3509</strain>
    </source>
</reference>
<evidence type="ECO:0000313" key="9">
    <source>
        <dbReference type="Proteomes" id="UP001431209"/>
    </source>
</evidence>
<protein>
    <submittedName>
        <fullName evidence="7">Ras guanine nucleotide exchange factor A</fullName>
    </submittedName>
    <submittedName>
        <fullName evidence="8">RasGEF</fullName>
    </submittedName>
</protein>
<dbReference type="SMART" id="SM00147">
    <property type="entry name" value="RasGEF"/>
    <property type="match status" value="1"/>
</dbReference>
<dbReference type="PANTHER" id="PTHR23113:SF370">
    <property type="entry name" value="RAS GUANINE NUCLEOTIDE EXCHANGE FACTOR P"/>
    <property type="match status" value="1"/>
</dbReference>
<dbReference type="EMBL" id="JAOPGA020001698">
    <property type="protein sequence ID" value="KAL0490583.1"/>
    <property type="molecule type" value="Genomic_DNA"/>
</dbReference>
<dbReference type="InterPro" id="IPR019804">
    <property type="entry name" value="Ras_G-nucl-exch_fac_CS"/>
</dbReference>
<feature type="region of interest" description="Disordered" evidence="4">
    <location>
        <begin position="130"/>
        <end position="261"/>
    </location>
</feature>
<dbReference type="Proteomes" id="UP001431209">
    <property type="component" value="Unassembled WGS sequence"/>
</dbReference>
<dbReference type="GO" id="GO:0005886">
    <property type="term" value="C:plasma membrane"/>
    <property type="evidence" value="ECO:0007669"/>
    <property type="project" value="TreeGrafter"/>
</dbReference>
<dbReference type="GO" id="GO:0005085">
    <property type="term" value="F:guanyl-nucleotide exchange factor activity"/>
    <property type="evidence" value="ECO:0007669"/>
    <property type="project" value="UniProtKB-KW"/>
</dbReference>
<dbReference type="SMART" id="SM00229">
    <property type="entry name" value="RasGEFN"/>
    <property type="match status" value="1"/>
</dbReference>
<feature type="domain" description="Ras-GEF" evidence="5">
    <location>
        <begin position="856"/>
        <end position="1087"/>
    </location>
</feature>
<dbReference type="PROSITE" id="PS00720">
    <property type="entry name" value="RASGEF"/>
    <property type="match status" value="1"/>
</dbReference>
<dbReference type="AlphaFoldDB" id="A0AAW2ZNQ0"/>
<sequence>MNDSVEGLKKEIVELRAHLEREQKEKKELLAKVDELKEENKQLKVLMSETGATLNKVCKSLTRNGVTSIISHIQKPTRNFTIVGKPAVESPVDEKSSNSGSLSYRRMVEDPKSALSEREKTFGSLINKFQQQEQQQQAASATLKRSSTLREPQKPLYQNAPILSKRNSVTTPTENSISPEKPTEAVSVPSSNSNAQKVVTPLKLPVYEPPSEPAKRSTSLDNKSDDTASDEYDSDNPPPPPIEPHPDDTTPRNYEDCTPRKTDFDEYIITTKEMRKRLPSVTLGTQDAQQLQSALKSRMEVSSPLKVNTSPITSPTSSPSTPIFITSQTKLHGKPGILNRTVSIRHKVAPSTADPKSPSKIFPLIVKYPIDLLGAMHKRPVANAGAKASLQVVSDFAEIFRLSECVIVSNDSKLSCEHEKNSQYAKELVSLHPVITEQVSQYLSTQPNNQVVPTSVFCGTVPPEYNLLHAYVQDNIDQDNPDSPSEDDPDNSLPITRLVATGLYKNIVATIRSALEYADTLNSMSVAFCPTFNQFGSSPKQWINAQRCLFYAIFDYHSAHRSTCNMTEFKLTVGDMNEGQRLKKFLDADYKQLIMEQSTDDNTTSTPLSSSPSHPSPKFSSRSYPEPKDPNSYYDLDFTKIDSTTIPDEPNNIEWMDSTSGDDTPEIKCATLDKLVERVTYHSSFDNSYLYAFLLTYRSFTTPLGLMEKLISRYNIAPPERIIQLLDQGEVQTAHLEFGKWQFEFLNQIRLRVTQVVKYWIEKHFYDFEGDDRLVDRVNDLCMTMEKTQGGPFAQQIKRMLARKNEILNNQKLAEANGSFAVQSSVETDDNYNMDNEKLPKTLMPKKQSNNILDWPSLEIARQITFFEFSLFKDIFPKECLNQSWNKDQREQRAPHIFQMIKWFNQLSRWVATQVVLENSTRERKRVLSKLIEIADKCRELNNFNAVFEIISGLQNAAVYRMQKTWELLSVGQRKTYDELEALISRDGNFRTIRTAVLHLKPPCIPYIGVFLTDLTFIEDGNPDILNGKLNFIKRRKLAMLIRDIQTYQQTPYLFTPVPDLQNKLKTLNSDISEEELYKRSLLLEPRKKT</sequence>
<keyword evidence="3" id="KW-0175">Coiled coil</keyword>
<evidence type="ECO:0000313" key="8">
    <source>
        <dbReference type="EMBL" id="KAL0490583.1"/>
    </source>
</evidence>
<feature type="compositionally biased region" description="Polar residues" evidence="4">
    <location>
        <begin position="188"/>
        <end position="197"/>
    </location>
</feature>
<dbReference type="GO" id="GO:0007265">
    <property type="term" value="P:Ras protein signal transduction"/>
    <property type="evidence" value="ECO:0007669"/>
    <property type="project" value="TreeGrafter"/>
</dbReference>
<feature type="compositionally biased region" description="Low complexity" evidence="4">
    <location>
        <begin position="600"/>
        <end position="623"/>
    </location>
</feature>
<evidence type="ECO:0000256" key="4">
    <source>
        <dbReference type="SAM" id="MobiDB-lite"/>
    </source>
</evidence>
<dbReference type="Gene3D" id="1.10.840.10">
    <property type="entry name" value="Ras guanine-nucleotide exchange factors catalytic domain"/>
    <property type="match status" value="1"/>
</dbReference>
<dbReference type="PROSITE" id="PS50212">
    <property type="entry name" value="RASGEF_NTER"/>
    <property type="match status" value="1"/>
</dbReference>
<evidence type="ECO:0000313" key="7">
    <source>
        <dbReference type="EMBL" id="KAL0483390.1"/>
    </source>
</evidence>
<feature type="coiled-coil region" evidence="3">
    <location>
        <begin position="5"/>
        <end position="53"/>
    </location>
</feature>
<evidence type="ECO:0000259" key="5">
    <source>
        <dbReference type="PROSITE" id="PS50009"/>
    </source>
</evidence>
<gene>
    <name evidence="7" type="ORF">AKO1_000671</name>
    <name evidence="8" type="ORF">AKO1_009569</name>
</gene>
<dbReference type="InterPro" id="IPR036964">
    <property type="entry name" value="RASGEF_cat_dom_sf"/>
</dbReference>
<dbReference type="Gene3D" id="1.20.870.10">
    <property type="entry name" value="Son of sevenless (SoS) protein Chain: S domain 1"/>
    <property type="match status" value="1"/>
</dbReference>
<dbReference type="InterPro" id="IPR001895">
    <property type="entry name" value="RASGEF_cat_dom"/>
</dbReference>
<feature type="region of interest" description="Disordered" evidence="4">
    <location>
        <begin position="598"/>
        <end position="634"/>
    </location>
</feature>
<keyword evidence="9" id="KW-1185">Reference proteome</keyword>
<dbReference type="PROSITE" id="PS50009">
    <property type="entry name" value="RASGEF_CAT"/>
    <property type="match status" value="1"/>
</dbReference>
<feature type="compositionally biased region" description="Basic and acidic residues" evidence="4">
    <location>
        <begin position="106"/>
        <end position="116"/>
    </location>
</feature>
<proteinExistence type="predicted"/>
<dbReference type="SUPFAM" id="SSF48366">
    <property type="entry name" value="Ras GEF"/>
    <property type="match status" value="1"/>
</dbReference>
<dbReference type="Pfam" id="PF00618">
    <property type="entry name" value="RasGEF_N"/>
    <property type="match status" value="1"/>
</dbReference>
<dbReference type="CDD" id="cd00155">
    <property type="entry name" value="RasGEF"/>
    <property type="match status" value="1"/>
</dbReference>
<dbReference type="CDD" id="cd06224">
    <property type="entry name" value="REM"/>
    <property type="match status" value="1"/>
</dbReference>
<evidence type="ECO:0000256" key="2">
    <source>
        <dbReference type="PROSITE-ProRule" id="PRU00168"/>
    </source>
</evidence>
<feature type="compositionally biased region" description="Polar residues" evidence="4">
    <location>
        <begin position="138"/>
        <end position="150"/>
    </location>
</feature>